<dbReference type="STRING" id="69.GLE_2308"/>
<protein>
    <submittedName>
        <fullName evidence="1">Uncharacterized protein</fullName>
    </submittedName>
</protein>
<evidence type="ECO:0000313" key="2">
    <source>
        <dbReference type="Proteomes" id="UP000061569"/>
    </source>
</evidence>
<proteinExistence type="predicted"/>
<organism evidence="1 2">
    <name type="scientific">Lysobacter enzymogenes</name>
    <dbReference type="NCBI Taxonomy" id="69"/>
    <lineage>
        <taxon>Bacteria</taxon>
        <taxon>Pseudomonadati</taxon>
        <taxon>Pseudomonadota</taxon>
        <taxon>Gammaproteobacteria</taxon>
        <taxon>Lysobacterales</taxon>
        <taxon>Lysobacteraceae</taxon>
        <taxon>Lysobacter</taxon>
    </lineage>
</organism>
<evidence type="ECO:0000313" key="1">
    <source>
        <dbReference type="EMBL" id="ALN57657.1"/>
    </source>
</evidence>
<reference evidence="1 2" key="1">
    <citation type="submission" date="2015-11" db="EMBL/GenBank/DDBJ databases">
        <title>Genome sequences of Lysobacter enzymogenes strain C3 and Lysobacter antibioticus ATCC 29479.</title>
        <authorList>
            <person name="Kobayashi D.Y."/>
        </authorList>
    </citation>
    <scope>NUCLEOTIDE SEQUENCE [LARGE SCALE GENOMIC DNA]</scope>
    <source>
        <strain evidence="1 2">C3</strain>
    </source>
</reference>
<sequence>MDAFAGAMVAAAMCVVRIAPRCAGESPALAWKTRDDACASRHGGCVVATRQ</sequence>
<accession>A0A0S2DGJ7</accession>
<dbReference type="Proteomes" id="UP000061569">
    <property type="component" value="Chromosome"/>
</dbReference>
<dbReference type="KEGG" id="lez:GLE_2308"/>
<gene>
    <name evidence="1" type="ORF">GLE_2308</name>
</gene>
<name>A0A0S2DGJ7_LYSEN</name>
<dbReference type="EMBL" id="CP013140">
    <property type="protein sequence ID" value="ALN57657.1"/>
    <property type="molecule type" value="Genomic_DNA"/>
</dbReference>
<dbReference type="AlphaFoldDB" id="A0A0S2DGJ7"/>
<dbReference type="PATRIC" id="fig|69.6.peg.2273"/>